<reference evidence="1 2" key="1">
    <citation type="submission" date="2024-01" db="EMBL/GenBank/DDBJ databases">
        <title>Pseudocitrobacter sp. Endophytic strain Cyp-38L.</title>
        <authorList>
            <person name="Amer M.A."/>
            <person name="Hamed S.M."/>
        </authorList>
    </citation>
    <scope>NUCLEOTIDE SEQUENCE [LARGE SCALE GENOMIC DNA]</scope>
    <source>
        <strain evidence="1 2">Cyp38S</strain>
    </source>
</reference>
<evidence type="ECO:0000313" key="1">
    <source>
        <dbReference type="EMBL" id="MEO3991206.1"/>
    </source>
</evidence>
<comment type="caution">
    <text evidence="1">The sequence shown here is derived from an EMBL/GenBank/DDBJ whole genome shotgun (WGS) entry which is preliminary data.</text>
</comment>
<organism evidence="1 2">
    <name type="scientific">Pseudocitrobacter cyperus</name>
    <dbReference type="NCBI Taxonomy" id="3112843"/>
    <lineage>
        <taxon>Bacteria</taxon>
        <taxon>Pseudomonadati</taxon>
        <taxon>Pseudomonadota</taxon>
        <taxon>Gammaproteobacteria</taxon>
        <taxon>Enterobacterales</taxon>
        <taxon>Enterobacteriaceae</taxon>
        <taxon>Pseudocitrobacter</taxon>
    </lineage>
</organism>
<dbReference type="RefSeq" id="WP_347795533.1">
    <property type="nucleotide sequence ID" value="NZ_JAYMYY010000004.1"/>
</dbReference>
<proteinExistence type="predicted"/>
<accession>A0ABV0HL94</accession>
<protein>
    <submittedName>
        <fullName evidence="1">Uncharacterized protein</fullName>
    </submittedName>
</protein>
<dbReference type="EMBL" id="JAYMYY010000004">
    <property type="protein sequence ID" value="MEO3991206.1"/>
    <property type="molecule type" value="Genomic_DNA"/>
</dbReference>
<dbReference type="Proteomes" id="UP001444146">
    <property type="component" value="Unassembled WGS sequence"/>
</dbReference>
<keyword evidence="2" id="KW-1185">Reference proteome</keyword>
<name>A0ABV0HL94_9ENTR</name>
<sequence>MLLVGLVWFGCWRLWLDSRYFRWIDEENNQAAGEALCYIWHRERLRVLTFSERQSGALKQYRLTMRLTGIMWLMWVLTLLMR</sequence>
<gene>
    <name evidence="1" type="ORF">VSR74_15445</name>
</gene>
<evidence type="ECO:0000313" key="2">
    <source>
        <dbReference type="Proteomes" id="UP001444146"/>
    </source>
</evidence>